<comment type="caution">
    <text evidence="1">The sequence shown here is derived from an EMBL/GenBank/DDBJ whole genome shotgun (WGS) entry which is preliminary data.</text>
</comment>
<dbReference type="AlphaFoldDB" id="A0A016VT28"/>
<reference evidence="2" key="1">
    <citation type="journal article" date="2015" name="Nat. Genet.">
        <title>The genome and transcriptome of the zoonotic hookworm Ancylostoma ceylanicum identify infection-specific gene families.</title>
        <authorList>
            <person name="Schwarz E.M."/>
            <person name="Hu Y."/>
            <person name="Antoshechkin I."/>
            <person name="Miller M.M."/>
            <person name="Sternberg P.W."/>
            <person name="Aroian R.V."/>
        </authorList>
    </citation>
    <scope>NUCLEOTIDE SEQUENCE</scope>
    <source>
        <strain evidence="2">HY135</strain>
    </source>
</reference>
<evidence type="ECO:0000313" key="2">
    <source>
        <dbReference type="Proteomes" id="UP000024635"/>
    </source>
</evidence>
<name>A0A016VT28_9BILA</name>
<accession>A0A016VT28</accession>
<organism evidence="1 2">
    <name type="scientific">Ancylostoma ceylanicum</name>
    <dbReference type="NCBI Taxonomy" id="53326"/>
    <lineage>
        <taxon>Eukaryota</taxon>
        <taxon>Metazoa</taxon>
        <taxon>Ecdysozoa</taxon>
        <taxon>Nematoda</taxon>
        <taxon>Chromadorea</taxon>
        <taxon>Rhabditida</taxon>
        <taxon>Rhabditina</taxon>
        <taxon>Rhabditomorpha</taxon>
        <taxon>Strongyloidea</taxon>
        <taxon>Ancylostomatidae</taxon>
        <taxon>Ancylostomatinae</taxon>
        <taxon>Ancylostoma</taxon>
    </lineage>
</organism>
<dbReference type="EMBL" id="JARK01001341">
    <property type="protein sequence ID" value="EYC30202.1"/>
    <property type="molecule type" value="Genomic_DNA"/>
</dbReference>
<protein>
    <submittedName>
        <fullName evidence="1">Uncharacterized protein</fullName>
    </submittedName>
</protein>
<evidence type="ECO:0000313" key="1">
    <source>
        <dbReference type="EMBL" id="EYC30202.1"/>
    </source>
</evidence>
<keyword evidence="2" id="KW-1185">Reference proteome</keyword>
<dbReference type="Proteomes" id="UP000024635">
    <property type="component" value="Unassembled WGS sequence"/>
</dbReference>
<proteinExistence type="predicted"/>
<sequence>MFSSVLLFQSFVREEDSVLFVALFVLPQPVFKKYMKVHWFRNESCTLSIQKSLSKSDFRGLVVSLYWGRVLDYLGDNVETVLICFVFMCVDEKVKV</sequence>
<gene>
    <name evidence="1" type="primary">Acey_s0005.g2509</name>
    <name evidence="1" type="ORF">Y032_0005g2509</name>
</gene>